<keyword evidence="2" id="KW-1185">Reference proteome</keyword>
<protein>
    <submittedName>
        <fullName evidence="1">GTPase</fullName>
    </submittedName>
</protein>
<dbReference type="EMBL" id="CP011071">
    <property type="protein sequence ID" value="AKA35692.1"/>
    <property type="molecule type" value="Genomic_DNA"/>
</dbReference>
<organism evidence="1 2">
    <name type="scientific">Flagellimonas lutaonensis</name>
    <dbReference type="NCBI Taxonomy" id="516051"/>
    <lineage>
        <taxon>Bacteria</taxon>
        <taxon>Pseudomonadati</taxon>
        <taxon>Bacteroidota</taxon>
        <taxon>Flavobacteriia</taxon>
        <taxon>Flavobacteriales</taxon>
        <taxon>Flavobacteriaceae</taxon>
        <taxon>Flagellimonas</taxon>
    </lineage>
</organism>
<dbReference type="HOGENOM" id="CLU_157878_0_0_10"/>
<dbReference type="RefSeq" id="WP_245615886.1">
    <property type="nucleotide sequence ID" value="NZ_CP011071.1"/>
</dbReference>
<reference evidence="1 2" key="1">
    <citation type="submission" date="2015-03" db="EMBL/GenBank/DDBJ databases">
        <title>Complete genome sequence of Muricauda lutaonensis CC-HSB-11T, isolated from a coastal hot spring.</title>
        <authorList>
            <person name="Kim K.M."/>
        </authorList>
    </citation>
    <scope>NUCLEOTIDE SEQUENCE [LARGE SCALE GENOMIC DNA]</scope>
    <source>
        <strain evidence="1 2">CC-HSB-11</strain>
    </source>
</reference>
<name>A0A0D5YTP0_9FLAO</name>
<proteinExistence type="predicted"/>
<dbReference type="Proteomes" id="UP000032726">
    <property type="component" value="Chromosome"/>
</dbReference>
<dbReference type="AlphaFoldDB" id="A0A0D5YTP0"/>
<gene>
    <name evidence="1" type="ORF">VC82_2097</name>
</gene>
<dbReference type="KEGG" id="mlt:VC82_2097"/>
<dbReference type="STRING" id="516051.VC82_2097"/>
<accession>A0A0D5YTP0</accession>
<evidence type="ECO:0000313" key="2">
    <source>
        <dbReference type="Proteomes" id="UP000032726"/>
    </source>
</evidence>
<evidence type="ECO:0000313" key="1">
    <source>
        <dbReference type="EMBL" id="AKA35692.1"/>
    </source>
</evidence>
<sequence length="144" mass="16829">MKNWFLASFQDIRVYFWGMKKKIAQRLIFVYDADSGTRNVVLDSVHKIVSPSTYGCNLCNITHGLFRENRKWKHFRQESAYQMTFFHKDEFLKQYASKFGHKFHFPVVLIEAGTELEILIPAQELNSLKSPVELIGLIEGRTTP</sequence>